<keyword evidence="2" id="KW-1185">Reference proteome</keyword>
<gene>
    <name evidence="1" type="ORF">ACAOBT_LOCUS33696</name>
</gene>
<dbReference type="OrthoDB" id="96314at2759"/>
<name>A0A9P0MGS1_ACAOB</name>
<proteinExistence type="predicted"/>
<evidence type="ECO:0000313" key="2">
    <source>
        <dbReference type="Proteomes" id="UP001152888"/>
    </source>
</evidence>
<sequence length="9" mass="1166">MVCQYFFND</sequence>
<comment type="caution">
    <text evidence="1">The sequence shown here is derived from an EMBL/GenBank/DDBJ whole genome shotgun (WGS) entry which is preliminary data.</text>
</comment>
<accession>A0A9P0MGS1</accession>
<dbReference type="Proteomes" id="UP001152888">
    <property type="component" value="Unassembled WGS sequence"/>
</dbReference>
<dbReference type="EMBL" id="CAKOFQ010008379">
    <property type="protein sequence ID" value="CAH2013841.1"/>
    <property type="molecule type" value="Genomic_DNA"/>
</dbReference>
<organism evidence="1 2">
    <name type="scientific">Acanthoscelides obtectus</name>
    <name type="common">Bean weevil</name>
    <name type="synonym">Bruchus obtectus</name>
    <dbReference type="NCBI Taxonomy" id="200917"/>
    <lineage>
        <taxon>Eukaryota</taxon>
        <taxon>Metazoa</taxon>
        <taxon>Ecdysozoa</taxon>
        <taxon>Arthropoda</taxon>
        <taxon>Hexapoda</taxon>
        <taxon>Insecta</taxon>
        <taxon>Pterygota</taxon>
        <taxon>Neoptera</taxon>
        <taxon>Endopterygota</taxon>
        <taxon>Coleoptera</taxon>
        <taxon>Polyphaga</taxon>
        <taxon>Cucujiformia</taxon>
        <taxon>Chrysomeloidea</taxon>
        <taxon>Chrysomelidae</taxon>
        <taxon>Bruchinae</taxon>
        <taxon>Bruchini</taxon>
        <taxon>Acanthoscelides</taxon>
    </lineage>
</organism>
<protein>
    <submittedName>
        <fullName evidence="1">Uncharacterized protein</fullName>
    </submittedName>
</protein>
<reference evidence="1" key="1">
    <citation type="submission" date="2022-03" db="EMBL/GenBank/DDBJ databases">
        <authorList>
            <person name="Sayadi A."/>
        </authorList>
    </citation>
    <scope>NUCLEOTIDE SEQUENCE</scope>
</reference>
<evidence type="ECO:0000313" key="1">
    <source>
        <dbReference type="EMBL" id="CAH2013841.1"/>
    </source>
</evidence>